<feature type="transmembrane region" description="Helical" evidence="2">
    <location>
        <begin position="30"/>
        <end position="47"/>
    </location>
</feature>
<reference evidence="4" key="1">
    <citation type="submission" date="2022-11" db="EMBL/GenBank/DDBJ databases">
        <title>Genome Sequence of Cubamyces cubensis.</title>
        <authorList>
            <person name="Buettner E."/>
        </authorList>
    </citation>
    <scope>NUCLEOTIDE SEQUENCE</scope>
    <source>
        <strain evidence="4">MPL-01</strain>
    </source>
</reference>
<feature type="domain" description="DUF6534" evidence="3">
    <location>
        <begin position="184"/>
        <end position="271"/>
    </location>
</feature>
<feature type="transmembrane region" description="Helical" evidence="2">
    <location>
        <begin position="246"/>
        <end position="266"/>
    </location>
</feature>
<keyword evidence="5" id="KW-1185">Reference proteome</keyword>
<gene>
    <name evidence="4" type="ORF">ONZ51_g4583</name>
</gene>
<keyword evidence="2" id="KW-1133">Transmembrane helix</keyword>
<evidence type="ECO:0000256" key="1">
    <source>
        <dbReference type="SAM" id="MobiDB-lite"/>
    </source>
</evidence>
<dbReference type="AlphaFoldDB" id="A0AAD7TVV1"/>
<evidence type="ECO:0000313" key="4">
    <source>
        <dbReference type="EMBL" id="KAJ8486841.1"/>
    </source>
</evidence>
<dbReference type="EMBL" id="JAPEVG010000090">
    <property type="protein sequence ID" value="KAJ8486841.1"/>
    <property type="molecule type" value="Genomic_DNA"/>
</dbReference>
<feature type="transmembrane region" description="Helical" evidence="2">
    <location>
        <begin position="172"/>
        <end position="196"/>
    </location>
</feature>
<evidence type="ECO:0000256" key="2">
    <source>
        <dbReference type="SAM" id="Phobius"/>
    </source>
</evidence>
<sequence>MALPPNATDSPLSNPLAGALPKIPALDNSYGAMLLGTSFGLMLYGLTLHQTYRYFRLYPRDLALFKGFVISILTMETLHTVIWMIACYHFLITDYFNATSLLTGHWTVKLNVAVTGAANLLCQLFYARRVFLLGPKSRWVVAIAAGTMTACLGFDIGATVEAFKLSLAQFPRFSWLVSAAYGCAVVTDVLLTGALIRVLLRSRTGFKRTDSTLDMLIVYSINTGLLTSITGLLVFVFALILPGNYIYAGISIVNAKLYANSVLAVLNSRRSLSSSTRVVDDFEMYPTNSSRAQRSQAGTVDTWHGPQVSVSLHPTIAAVKMPAASDFARASASSEEKDGQSKSNLMDIASAV</sequence>
<dbReference type="Pfam" id="PF20152">
    <property type="entry name" value="DUF6534"/>
    <property type="match status" value="1"/>
</dbReference>
<feature type="transmembrane region" description="Helical" evidence="2">
    <location>
        <begin position="216"/>
        <end position="240"/>
    </location>
</feature>
<feature type="transmembrane region" description="Helical" evidence="2">
    <location>
        <begin position="106"/>
        <end position="127"/>
    </location>
</feature>
<name>A0AAD7TVV1_9APHY</name>
<organism evidence="4 5">
    <name type="scientific">Trametes cubensis</name>
    <dbReference type="NCBI Taxonomy" id="1111947"/>
    <lineage>
        <taxon>Eukaryota</taxon>
        <taxon>Fungi</taxon>
        <taxon>Dikarya</taxon>
        <taxon>Basidiomycota</taxon>
        <taxon>Agaricomycotina</taxon>
        <taxon>Agaricomycetes</taxon>
        <taxon>Polyporales</taxon>
        <taxon>Polyporaceae</taxon>
        <taxon>Trametes</taxon>
    </lineage>
</organism>
<proteinExistence type="predicted"/>
<evidence type="ECO:0000313" key="5">
    <source>
        <dbReference type="Proteomes" id="UP001215151"/>
    </source>
</evidence>
<feature type="transmembrane region" description="Helical" evidence="2">
    <location>
        <begin position="139"/>
        <end position="160"/>
    </location>
</feature>
<keyword evidence="2" id="KW-0472">Membrane</keyword>
<evidence type="ECO:0000259" key="3">
    <source>
        <dbReference type="Pfam" id="PF20152"/>
    </source>
</evidence>
<dbReference type="PANTHER" id="PTHR40465:SF1">
    <property type="entry name" value="DUF6534 DOMAIN-CONTAINING PROTEIN"/>
    <property type="match status" value="1"/>
</dbReference>
<feature type="region of interest" description="Disordered" evidence="1">
    <location>
        <begin position="329"/>
        <end position="352"/>
    </location>
</feature>
<dbReference type="InterPro" id="IPR045339">
    <property type="entry name" value="DUF6534"/>
</dbReference>
<feature type="transmembrane region" description="Helical" evidence="2">
    <location>
        <begin position="68"/>
        <end position="91"/>
    </location>
</feature>
<comment type="caution">
    <text evidence="4">The sequence shown here is derived from an EMBL/GenBank/DDBJ whole genome shotgun (WGS) entry which is preliminary data.</text>
</comment>
<protein>
    <recommendedName>
        <fullName evidence="3">DUF6534 domain-containing protein</fullName>
    </recommendedName>
</protein>
<accession>A0AAD7TVV1</accession>
<dbReference type="PANTHER" id="PTHR40465">
    <property type="entry name" value="CHROMOSOME 1, WHOLE GENOME SHOTGUN SEQUENCE"/>
    <property type="match status" value="1"/>
</dbReference>
<dbReference type="Proteomes" id="UP001215151">
    <property type="component" value="Unassembled WGS sequence"/>
</dbReference>
<keyword evidence="2" id="KW-0812">Transmembrane</keyword>